<name>A0A4Y6PXY5_PERCE</name>
<dbReference type="Pfam" id="PF13240">
    <property type="entry name" value="Zn_Ribbon_1"/>
    <property type="match status" value="1"/>
</dbReference>
<feature type="domain" description="Zinc-ribbon" evidence="2">
    <location>
        <begin position="136"/>
        <end position="157"/>
    </location>
</feature>
<dbReference type="Proteomes" id="UP000315995">
    <property type="component" value="Chromosome"/>
</dbReference>
<keyword evidence="4" id="KW-1185">Reference proteome</keyword>
<dbReference type="InterPro" id="IPR026870">
    <property type="entry name" value="Zinc_ribbon_dom"/>
</dbReference>
<reference evidence="3 4" key="1">
    <citation type="submission" date="2019-06" db="EMBL/GenBank/DDBJ databases">
        <title>Persicimonas caeni gen. nov., sp. nov., a predatory bacterium isolated from solar saltern.</title>
        <authorList>
            <person name="Wang S."/>
        </authorList>
    </citation>
    <scope>NUCLEOTIDE SEQUENCE [LARGE SCALE GENOMIC DNA]</scope>
    <source>
        <strain evidence="3 4">YN101</strain>
    </source>
</reference>
<accession>A0A4Y6PXY5</accession>
<dbReference type="EMBL" id="CP041186">
    <property type="protein sequence ID" value="QDG53198.1"/>
    <property type="molecule type" value="Genomic_DNA"/>
</dbReference>
<organism evidence="3 4">
    <name type="scientific">Persicimonas caeni</name>
    <dbReference type="NCBI Taxonomy" id="2292766"/>
    <lineage>
        <taxon>Bacteria</taxon>
        <taxon>Deltaproteobacteria</taxon>
        <taxon>Bradymonadales</taxon>
        <taxon>Bradymonadaceae</taxon>
        <taxon>Persicimonas</taxon>
    </lineage>
</organism>
<accession>A0A5B8Y9E0</accession>
<protein>
    <submittedName>
        <fullName evidence="3">Zinc ribbon domain-containing protein</fullName>
    </submittedName>
</protein>
<dbReference type="RefSeq" id="WP_141199659.1">
    <property type="nucleotide sequence ID" value="NZ_CP041186.1"/>
</dbReference>
<evidence type="ECO:0000313" key="3">
    <source>
        <dbReference type="EMBL" id="QDG53198.1"/>
    </source>
</evidence>
<evidence type="ECO:0000313" key="4">
    <source>
        <dbReference type="Proteomes" id="UP000315995"/>
    </source>
</evidence>
<dbReference type="OrthoDB" id="5506333at2"/>
<evidence type="ECO:0000256" key="1">
    <source>
        <dbReference type="SAM" id="MobiDB-lite"/>
    </source>
</evidence>
<sequence length="188" mass="21104">MTLLLIIASAIFTLVAAYHLVLPFLTTHEQSLRFEVLDEDLRKVEELAARKSSLLQTLRDVEFDYETGKITENDYRDLKARYERQAIEVMRELDNLHGGRGWEEAIDAELDQRVAKIRAEREKAPAESTSPKLIDCPECGHEMEANARFCSQCGTTLADVSTSKANIDDQTSPMESRALPNSGSEVAT</sequence>
<evidence type="ECO:0000259" key="2">
    <source>
        <dbReference type="Pfam" id="PF13240"/>
    </source>
</evidence>
<dbReference type="AlphaFoldDB" id="A0A4Y6PXY5"/>
<feature type="region of interest" description="Disordered" evidence="1">
    <location>
        <begin position="163"/>
        <end position="188"/>
    </location>
</feature>
<proteinExistence type="predicted"/>
<gene>
    <name evidence="3" type="ORF">FIV42_21350</name>
</gene>